<comment type="caution">
    <text evidence="3">The sequence shown here is derived from an EMBL/GenBank/DDBJ whole genome shotgun (WGS) entry which is preliminary data.</text>
</comment>
<dbReference type="Gene3D" id="1.25.40.10">
    <property type="entry name" value="Tetratricopeptide repeat domain"/>
    <property type="match status" value="3"/>
</dbReference>
<dbReference type="FunFam" id="1.25.40.10:FF:000344">
    <property type="entry name" value="Pentatricopeptide repeat-containing protein"/>
    <property type="match status" value="1"/>
</dbReference>
<dbReference type="AlphaFoldDB" id="A0A6A6NA03"/>
<evidence type="ECO:0000256" key="2">
    <source>
        <dbReference type="PROSITE-ProRule" id="PRU00708"/>
    </source>
</evidence>
<dbReference type="GO" id="GO:0009451">
    <property type="term" value="P:RNA modification"/>
    <property type="evidence" value="ECO:0007669"/>
    <property type="project" value="InterPro"/>
</dbReference>
<dbReference type="InterPro" id="IPR046848">
    <property type="entry name" value="E_motif"/>
</dbReference>
<keyword evidence="4" id="KW-1185">Reference proteome</keyword>
<dbReference type="GO" id="GO:0003723">
    <property type="term" value="F:RNA binding"/>
    <property type="evidence" value="ECO:0007669"/>
    <property type="project" value="InterPro"/>
</dbReference>
<reference evidence="3 4" key="1">
    <citation type="journal article" date="2020" name="Mol. Plant">
        <title>The Chromosome-Based Rubber Tree Genome Provides New Insights into Spurge Genome Evolution and Rubber Biosynthesis.</title>
        <authorList>
            <person name="Liu J."/>
            <person name="Shi C."/>
            <person name="Shi C.C."/>
            <person name="Li W."/>
            <person name="Zhang Q.J."/>
            <person name="Zhang Y."/>
            <person name="Li K."/>
            <person name="Lu H.F."/>
            <person name="Shi C."/>
            <person name="Zhu S.T."/>
            <person name="Xiao Z.Y."/>
            <person name="Nan H."/>
            <person name="Yue Y."/>
            <person name="Zhu X.G."/>
            <person name="Wu Y."/>
            <person name="Hong X.N."/>
            <person name="Fan G.Y."/>
            <person name="Tong Y."/>
            <person name="Zhang D."/>
            <person name="Mao C.L."/>
            <person name="Liu Y.L."/>
            <person name="Hao S.J."/>
            <person name="Liu W.Q."/>
            <person name="Lv M.Q."/>
            <person name="Zhang H.B."/>
            <person name="Liu Y."/>
            <person name="Hu-Tang G.R."/>
            <person name="Wang J.P."/>
            <person name="Wang J.H."/>
            <person name="Sun Y.H."/>
            <person name="Ni S.B."/>
            <person name="Chen W.B."/>
            <person name="Zhang X.C."/>
            <person name="Jiao Y.N."/>
            <person name="Eichler E.E."/>
            <person name="Li G.H."/>
            <person name="Liu X."/>
            <person name="Gao L.Z."/>
        </authorList>
    </citation>
    <scope>NUCLEOTIDE SEQUENCE [LARGE SCALE GENOMIC DNA]</scope>
    <source>
        <strain evidence="4">cv. GT1</strain>
        <tissue evidence="3">Leaf</tissue>
    </source>
</reference>
<dbReference type="PANTHER" id="PTHR47926">
    <property type="entry name" value="PENTATRICOPEPTIDE REPEAT-CONTAINING PROTEIN"/>
    <property type="match status" value="1"/>
</dbReference>
<protein>
    <recommendedName>
        <fullName evidence="5">DYW domain-containing protein</fullName>
    </recommendedName>
</protein>
<dbReference type="Pfam" id="PF01535">
    <property type="entry name" value="PPR"/>
    <property type="match status" value="1"/>
</dbReference>
<dbReference type="EMBL" id="JAAGAX010000003">
    <property type="protein sequence ID" value="KAF2321406.1"/>
    <property type="molecule type" value="Genomic_DNA"/>
</dbReference>
<evidence type="ECO:0000256" key="1">
    <source>
        <dbReference type="ARBA" id="ARBA00022737"/>
    </source>
</evidence>
<dbReference type="Proteomes" id="UP000467840">
    <property type="component" value="Chromosome 10"/>
</dbReference>
<dbReference type="InterPro" id="IPR002885">
    <property type="entry name" value="PPR_rpt"/>
</dbReference>
<feature type="repeat" description="PPR" evidence="2">
    <location>
        <begin position="232"/>
        <end position="266"/>
    </location>
</feature>
<proteinExistence type="predicted"/>
<dbReference type="GO" id="GO:0099402">
    <property type="term" value="P:plant organ development"/>
    <property type="evidence" value="ECO:0007669"/>
    <property type="project" value="UniProtKB-ARBA"/>
</dbReference>
<dbReference type="InterPro" id="IPR011990">
    <property type="entry name" value="TPR-like_helical_dom_sf"/>
</dbReference>
<dbReference type="PROSITE" id="PS51375">
    <property type="entry name" value="PPR"/>
    <property type="match status" value="3"/>
</dbReference>
<dbReference type="Pfam" id="PF20431">
    <property type="entry name" value="E_motif"/>
    <property type="match status" value="1"/>
</dbReference>
<keyword evidence="1" id="KW-0677">Repeat</keyword>
<dbReference type="NCBIfam" id="TIGR00756">
    <property type="entry name" value="PPR"/>
    <property type="match status" value="2"/>
</dbReference>
<gene>
    <name evidence="3" type="ORF">GH714_040997</name>
</gene>
<evidence type="ECO:0000313" key="4">
    <source>
        <dbReference type="Proteomes" id="UP000467840"/>
    </source>
</evidence>
<feature type="repeat" description="PPR" evidence="2">
    <location>
        <begin position="131"/>
        <end position="165"/>
    </location>
</feature>
<sequence length="442" mass="49794">MSCNILINGYVKSGDLEGARKVFDEMPERNVATWNAMVAATTQFEYNEEALDLLREMYDLGFSPDEFTLGSLLRGCAGLRALYAGWQLHAYVMKCGFELNLVVASSLAHMYMKSGNLGDGEKIIRSMPSRNTVAWNTLIAGKAQNGYSEEVLDQYNMMRMAGFRPDKITFVSVISSCSELATLGQGQQIHADLIKAGASSVVAVISSLISMYSKCGCLEDSVKVFLECKDADVVLWSSMIAAYGFHGRGKDAIKLFQQMEQQDLEANDVTFLSLLYACSHCGLKDEGMKFFELMVEKYRVKPWLEHYTCVVDLLDMAIRVAKEVLSIDPQDSASYVLLANIHASAKSWQFVSEVRKAMRDRKVKKEPGISWLEVKNRVHQFCMGYKSHPSLGAIDLYLKELMEEMKLLGYVPDTALFCMIWTMKRKNTVWSITVKNWQLLLL</sequence>
<dbReference type="InterPro" id="IPR046960">
    <property type="entry name" value="PPR_At4g14850-like_plant"/>
</dbReference>
<dbReference type="SUPFAM" id="SSF48452">
    <property type="entry name" value="TPR-like"/>
    <property type="match status" value="1"/>
</dbReference>
<accession>A0A6A6NA03</accession>
<evidence type="ECO:0000313" key="3">
    <source>
        <dbReference type="EMBL" id="KAF2321406.1"/>
    </source>
</evidence>
<dbReference type="Pfam" id="PF13041">
    <property type="entry name" value="PPR_2"/>
    <property type="match status" value="3"/>
</dbReference>
<name>A0A6A6NA03_HEVBR</name>
<organism evidence="3 4">
    <name type="scientific">Hevea brasiliensis</name>
    <name type="common">Para rubber tree</name>
    <name type="synonym">Siphonia brasiliensis</name>
    <dbReference type="NCBI Taxonomy" id="3981"/>
    <lineage>
        <taxon>Eukaryota</taxon>
        <taxon>Viridiplantae</taxon>
        <taxon>Streptophyta</taxon>
        <taxon>Embryophyta</taxon>
        <taxon>Tracheophyta</taxon>
        <taxon>Spermatophyta</taxon>
        <taxon>Magnoliopsida</taxon>
        <taxon>eudicotyledons</taxon>
        <taxon>Gunneridae</taxon>
        <taxon>Pentapetalae</taxon>
        <taxon>rosids</taxon>
        <taxon>fabids</taxon>
        <taxon>Malpighiales</taxon>
        <taxon>Euphorbiaceae</taxon>
        <taxon>Crotonoideae</taxon>
        <taxon>Micrandreae</taxon>
        <taxon>Hevea</taxon>
    </lineage>
</organism>
<feature type="repeat" description="PPR" evidence="2">
    <location>
        <begin position="1"/>
        <end position="33"/>
    </location>
</feature>
<dbReference type="PANTHER" id="PTHR47926:SF409">
    <property type="entry name" value="DYW DOMAIN-CONTAINING PROTEIN"/>
    <property type="match status" value="1"/>
</dbReference>
<evidence type="ECO:0008006" key="5">
    <source>
        <dbReference type="Google" id="ProtNLM"/>
    </source>
</evidence>
<dbReference type="FunFam" id="1.25.40.10:FF:000158">
    <property type="entry name" value="pentatricopeptide repeat-containing protein At2g33680"/>
    <property type="match status" value="1"/>
</dbReference>